<dbReference type="FunFam" id="3.40.190.10:FF:000064">
    <property type="entry name" value="Prephenate dehydratase"/>
    <property type="match status" value="1"/>
</dbReference>
<keyword evidence="6 10" id="KW-0584">Phenylalanine biosynthesis</keyword>
<dbReference type="AlphaFoldDB" id="A0A1Q5PUN7"/>
<dbReference type="PROSITE" id="PS00857">
    <property type="entry name" value="PREPHENATE_DEHYDR_1"/>
    <property type="match status" value="1"/>
</dbReference>
<feature type="domain" description="Prephenate dehydratase" evidence="11">
    <location>
        <begin position="3"/>
        <end position="183"/>
    </location>
</feature>
<evidence type="ECO:0000313" key="13">
    <source>
        <dbReference type="EMBL" id="OKL51135.1"/>
    </source>
</evidence>
<dbReference type="GO" id="GO:0004664">
    <property type="term" value="F:prephenate dehydratase activity"/>
    <property type="evidence" value="ECO:0007669"/>
    <property type="project" value="UniProtKB-UniRule"/>
</dbReference>
<dbReference type="CDD" id="cd13632">
    <property type="entry name" value="PBP2_Aa-PDT_like"/>
    <property type="match status" value="1"/>
</dbReference>
<dbReference type="PROSITE" id="PS51171">
    <property type="entry name" value="PREPHENATE_DEHYDR_3"/>
    <property type="match status" value="1"/>
</dbReference>
<dbReference type="GO" id="GO:0009094">
    <property type="term" value="P:L-phenylalanine biosynthetic process"/>
    <property type="evidence" value="ECO:0007669"/>
    <property type="project" value="UniProtKB-UniPathway"/>
</dbReference>
<dbReference type="InterPro" id="IPR008242">
    <property type="entry name" value="Chor_mutase/pphenate_deHydtase"/>
</dbReference>
<dbReference type="GO" id="GO:0005737">
    <property type="term" value="C:cytoplasm"/>
    <property type="evidence" value="ECO:0007669"/>
    <property type="project" value="TreeGrafter"/>
</dbReference>
<dbReference type="Proteomes" id="UP000185612">
    <property type="component" value="Unassembled WGS sequence"/>
</dbReference>
<dbReference type="FunCoup" id="A0A1Q5PUN7">
    <property type="interactions" value="154"/>
</dbReference>
<evidence type="ECO:0000259" key="12">
    <source>
        <dbReference type="PROSITE" id="PS51671"/>
    </source>
</evidence>
<evidence type="ECO:0000256" key="8">
    <source>
        <dbReference type="ARBA" id="ARBA00047848"/>
    </source>
</evidence>
<evidence type="ECO:0000256" key="5">
    <source>
        <dbReference type="ARBA" id="ARBA00023141"/>
    </source>
</evidence>
<reference evidence="14" key="1">
    <citation type="submission" date="2016-12" db="EMBL/GenBank/DDBJ databases">
        <authorList>
            <person name="Meng X."/>
        </authorList>
    </citation>
    <scope>NUCLEOTIDE SEQUENCE [LARGE SCALE GENOMIC DNA]</scope>
    <source>
        <strain evidence="14">DSM 20732</strain>
    </source>
</reference>
<dbReference type="PROSITE" id="PS51671">
    <property type="entry name" value="ACT"/>
    <property type="match status" value="1"/>
</dbReference>
<dbReference type="Gene3D" id="3.40.190.10">
    <property type="entry name" value="Periplasmic binding protein-like II"/>
    <property type="match status" value="2"/>
</dbReference>
<evidence type="ECO:0000256" key="3">
    <source>
        <dbReference type="ARBA" id="ARBA00021872"/>
    </source>
</evidence>
<dbReference type="NCBIfam" id="NF008865">
    <property type="entry name" value="PRK11898.1"/>
    <property type="match status" value="1"/>
</dbReference>
<keyword evidence="5 10" id="KW-0057">Aromatic amino acid biosynthesis</keyword>
<dbReference type="UniPathway" id="UPA00121">
    <property type="reaction ID" value="UER00345"/>
</dbReference>
<sequence length="306" mass="32630">MNDYAFLGPFGTFTEIALRQVAGSDAQVEPCISVAGALDAVRQGRARYAVVPIENSIEGGVNATLDALTGGAELWIDREMVVNIAFVLAARPGTQLRDIRRVATHPHAWAQCRKWVAKNLPGATHLPATSTAAAAELLADADDPGYEAALCNRLSAEQYGLAVLADDAADNPDARTRFVRVTRPGPLPVATGADKTTLMVQLPDNEAGALLTMLEQFAARGVNLSRIESRPTGDRLGRYAFSIDVEGHLAEERVQAALIGLHRTCPRVTFLGSYPRCDGQVTTVLPGTRDADFAAGRAWVGSLLSQ</sequence>
<dbReference type="InterPro" id="IPR002912">
    <property type="entry name" value="ACT_dom"/>
</dbReference>
<dbReference type="EC" id="4.2.1.51" evidence="2 10"/>
<proteinExistence type="predicted"/>
<dbReference type="InParanoid" id="A0A1Q5PUN7"/>
<dbReference type="CDD" id="cd04905">
    <property type="entry name" value="ACT_CM-PDT"/>
    <property type="match status" value="1"/>
</dbReference>
<dbReference type="Pfam" id="PF00800">
    <property type="entry name" value="PDT"/>
    <property type="match status" value="1"/>
</dbReference>
<keyword evidence="7 10" id="KW-0456">Lyase</keyword>
<gene>
    <name evidence="10" type="primary">pheA</name>
    <name evidence="13" type="ORF">BSZ40_08565</name>
</gene>
<protein>
    <recommendedName>
        <fullName evidence="3 10">Prephenate dehydratase</fullName>
        <shortName evidence="10">PDT</shortName>
        <ecNumber evidence="2 10">4.2.1.51</ecNumber>
    </recommendedName>
</protein>
<accession>A0A1Q5PUN7</accession>
<dbReference type="Gene3D" id="3.30.70.260">
    <property type="match status" value="1"/>
</dbReference>
<dbReference type="RefSeq" id="WP_073825290.1">
    <property type="nucleotide sequence ID" value="NZ_MQVS01000009.1"/>
</dbReference>
<dbReference type="PANTHER" id="PTHR21022:SF19">
    <property type="entry name" value="PREPHENATE DEHYDRATASE-RELATED"/>
    <property type="match status" value="1"/>
</dbReference>
<evidence type="ECO:0000256" key="1">
    <source>
        <dbReference type="ARBA" id="ARBA00004741"/>
    </source>
</evidence>
<evidence type="ECO:0000256" key="10">
    <source>
        <dbReference type="RuleBase" id="RU361254"/>
    </source>
</evidence>
<evidence type="ECO:0000256" key="2">
    <source>
        <dbReference type="ARBA" id="ARBA00013147"/>
    </source>
</evidence>
<comment type="catalytic activity">
    <reaction evidence="8 10">
        <text>prephenate + H(+) = 3-phenylpyruvate + CO2 + H2O</text>
        <dbReference type="Rhea" id="RHEA:21648"/>
        <dbReference type="ChEBI" id="CHEBI:15377"/>
        <dbReference type="ChEBI" id="CHEBI:15378"/>
        <dbReference type="ChEBI" id="CHEBI:16526"/>
        <dbReference type="ChEBI" id="CHEBI:18005"/>
        <dbReference type="ChEBI" id="CHEBI:29934"/>
        <dbReference type="EC" id="4.2.1.51"/>
    </reaction>
</comment>
<feature type="domain" description="ACT" evidence="12">
    <location>
        <begin position="198"/>
        <end position="275"/>
    </location>
</feature>
<evidence type="ECO:0000256" key="7">
    <source>
        <dbReference type="ARBA" id="ARBA00023239"/>
    </source>
</evidence>
<name>A0A1Q5PUN7_9ACTO</name>
<comment type="pathway">
    <text evidence="1 10">Amino-acid biosynthesis; L-phenylalanine biosynthesis; phenylpyruvate from prephenate: step 1/1.</text>
</comment>
<evidence type="ECO:0000259" key="11">
    <source>
        <dbReference type="PROSITE" id="PS51171"/>
    </source>
</evidence>
<dbReference type="Pfam" id="PF01842">
    <property type="entry name" value="ACT"/>
    <property type="match status" value="1"/>
</dbReference>
<evidence type="ECO:0000256" key="4">
    <source>
        <dbReference type="ARBA" id="ARBA00022605"/>
    </source>
</evidence>
<dbReference type="InterPro" id="IPR018528">
    <property type="entry name" value="Preph_deHydtase_CS"/>
</dbReference>
<dbReference type="PANTHER" id="PTHR21022">
    <property type="entry name" value="PREPHENATE DEHYDRATASE P PROTEIN"/>
    <property type="match status" value="1"/>
</dbReference>
<dbReference type="FunFam" id="3.30.70.260:FF:000012">
    <property type="entry name" value="Prephenate dehydratase"/>
    <property type="match status" value="1"/>
</dbReference>
<keyword evidence="14" id="KW-1185">Reference proteome</keyword>
<evidence type="ECO:0000313" key="14">
    <source>
        <dbReference type="Proteomes" id="UP000185612"/>
    </source>
</evidence>
<organism evidence="13 14">
    <name type="scientific">Buchananella hordeovulneris</name>
    <dbReference type="NCBI Taxonomy" id="52770"/>
    <lineage>
        <taxon>Bacteria</taxon>
        <taxon>Bacillati</taxon>
        <taxon>Actinomycetota</taxon>
        <taxon>Actinomycetes</taxon>
        <taxon>Actinomycetales</taxon>
        <taxon>Actinomycetaceae</taxon>
        <taxon>Buchananella</taxon>
    </lineage>
</organism>
<dbReference type="InterPro" id="IPR001086">
    <property type="entry name" value="Preph_deHydtase"/>
</dbReference>
<comment type="caution">
    <text evidence="13">The sequence shown here is derived from an EMBL/GenBank/DDBJ whole genome shotgun (WGS) entry which is preliminary data.</text>
</comment>
<dbReference type="SUPFAM" id="SSF55021">
    <property type="entry name" value="ACT-like"/>
    <property type="match status" value="1"/>
</dbReference>
<evidence type="ECO:0000256" key="6">
    <source>
        <dbReference type="ARBA" id="ARBA00023222"/>
    </source>
</evidence>
<keyword evidence="4 10" id="KW-0028">Amino-acid biosynthesis</keyword>
<dbReference type="SUPFAM" id="SSF53850">
    <property type="entry name" value="Periplasmic binding protein-like II"/>
    <property type="match status" value="1"/>
</dbReference>
<dbReference type="EMBL" id="MQVS01000009">
    <property type="protein sequence ID" value="OKL51135.1"/>
    <property type="molecule type" value="Genomic_DNA"/>
</dbReference>
<dbReference type="InterPro" id="IPR045865">
    <property type="entry name" value="ACT-like_dom_sf"/>
</dbReference>
<feature type="site" description="Essential for prephenate dehydratase activity" evidence="9">
    <location>
        <position position="176"/>
    </location>
</feature>
<dbReference type="PROSITE" id="PS00858">
    <property type="entry name" value="PREPHENATE_DEHYDR_2"/>
    <property type="match status" value="1"/>
</dbReference>
<dbReference type="STRING" id="52770.BSZ40_08565"/>
<dbReference type="PIRSF" id="PIRSF001500">
    <property type="entry name" value="Chor_mut_pdt_Ppr"/>
    <property type="match status" value="1"/>
</dbReference>
<evidence type="ECO:0000256" key="9">
    <source>
        <dbReference type="PIRSR" id="PIRSR001500-2"/>
    </source>
</evidence>